<feature type="region of interest" description="Disordered" evidence="8">
    <location>
        <begin position="532"/>
        <end position="563"/>
    </location>
</feature>
<feature type="region of interest" description="Disordered" evidence="8">
    <location>
        <begin position="215"/>
        <end position="253"/>
    </location>
</feature>
<evidence type="ECO:0000256" key="6">
    <source>
        <dbReference type="ARBA" id="ARBA00023242"/>
    </source>
</evidence>
<keyword evidence="3" id="KW-0677">Repeat</keyword>
<feature type="region of interest" description="Disordered" evidence="8">
    <location>
        <begin position="157"/>
        <end position="192"/>
    </location>
</feature>
<keyword evidence="6" id="KW-0539">Nucleus</keyword>
<evidence type="ECO:0000259" key="9">
    <source>
        <dbReference type="PROSITE" id="PS50157"/>
    </source>
</evidence>
<dbReference type="FunFam" id="3.30.160.60:FF:001666">
    <property type="entry name" value="MDS1 and EVI1 complex locus"/>
    <property type="match status" value="1"/>
</dbReference>
<dbReference type="InterPro" id="IPR013087">
    <property type="entry name" value="Znf_C2H2_type"/>
</dbReference>
<keyword evidence="4 7" id="KW-0863">Zinc-finger</keyword>
<dbReference type="PANTHER" id="PTHR16515:SF49">
    <property type="entry name" value="GASTRULA ZINC FINGER PROTEIN XLCGF49.1-LIKE-RELATED"/>
    <property type="match status" value="1"/>
</dbReference>
<feature type="domain" description="C2H2-type" evidence="9">
    <location>
        <begin position="279"/>
        <end position="306"/>
    </location>
</feature>
<evidence type="ECO:0000256" key="2">
    <source>
        <dbReference type="ARBA" id="ARBA00022723"/>
    </source>
</evidence>
<dbReference type="Proteomes" id="UP000018144">
    <property type="component" value="Unassembled WGS sequence"/>
</dbReference>
<accession>U4L2M8</accession>
<feature type="domain" description="C2H2-type" evidence="9">
    <location>
        <begin position="251"/>
        <end position="278"/>
    </location>
</feature>
<sequence length="621" mass="64830">MESPQFSSAAIPTPNGTNLDTAHTATEATFGLSPLITNNTANKATPSTQTPPISPVIIQKLTANPGAKLPNLAPQTKLTGEAALANRQMAQSPSKRNNIMANDSVPKSEAVKSNEISPNPAAVLAAYPTSRPSDAPQEPSQPSQVDLGRIATAAMDNTSDPASAAPAATANSDGSSEIATTAGPSNPADSQLLNESNAQFQTISPVHPLRAGSISEQASATTPTTERFSATTPTTPFSPSATTPGGSRGKHTCPHCQQSFTRHHNLKSHLLTHSQEKPFVCNSCQSRFRRLHDLKRHSKLHTGERPHVCHKCGRKFARGDALARHTRAEGGCAGRRTSMAGISEDGSMGTGMGGDGEDMEGLEGLMDGDADGDVDMIGSTDSNDPRRRSLPSIRTDFSNGQAVTITIQGGNPITPASGVTNYGHTPNQHHNTFPGLSTPNRTASTAGPSPGVGLFPPHKTNINTPVSATSMASSAVPTPSTAGGPMSNPAGNMMEAQRVLAAQNNVPNVGIQSQDASATDKNFNGFVAGLQQAPAQQQQQQQQQLKQQNPSISAGAPTADMGANQNMFIGMGMENIWQHTKRLEERVSMLEGVISNMAATIERLQAQVAANATQKPGGDSN</sequence>
<dbReference type="Gene3D" id="3.30.160.60">
    <property type="entry name" value="Classic Zinc Finger"/>
    <property type="match status" value="3"/>
</dbReference>
<dbReference type="EMBL" id="HF935514">
    <property type="protein sequence ID" value="CCX10164.1"/>
    <property type="molecule type" value="Genomic_DNA"/>
</dbReference>
<evidence type="ECO:0000256" key="4">
    <source>
        <dbReference type="ARBA" id="ARBA00022771"/>
    </source>
</evidence>
<name>U4L2M8_PYROM</name>
<dbReference type="AlphaFoldDB" id="U4L2M8"/>
<reference evidence="10 11" key="1">
    <citation type="journal article" date="2013" name="PLoS Genet.">
        <title>The genome and development-dependent transcriptomes of Pyronema confluens: a window into fungal evolution.</title>
        <authorList>
            <person name="Traeger S."/>
            <person name="Altegoer F."/>
            <person name="Freitag M."/>
            <person name="Gabaldon T."/>
            <person name="Kempken F."/>
            <person name="Kumar A."/>
            <person name="Marcet-Houben M."/>
            <person name="Poggeler S."/>
            <person name="Stajich J.E."/>
            <person name="Nowrousian M."/>
        </authorList>
    </citation>
    <scope>NUCLEOTIDE SEQUENCE [LARGE SCALE GENOMIC DNA]</scope>
    <source>
        <strain evidence="11">CBS 100304</strain>
        <tissue evidence="10">Vegetative mycelium</tissue>
    </source>
</reference>
<dbReference type="PANTHER" id="PTHR16515">
    <property type="entry name" value="PR DOMAIN ZINC FINGER PROTEIN"/>
    <property type="match status" value="1"/>
</dbReference>
<dbReference type="InterPro" id="IPR036236">
    <property type="entry name" value="Znf_C2H2_sf"/>
</dbReference>
<feature type="compositionally biased region" description="Polar residues" evidence="8">
    <location>
        <begin position="88"/>
        <end position="101"/>
    </location>
</feature>
<evidence type="ECO:0000256" key="7">
    <source>
        <dbReference type="PROSITE-ProRule" id="PRU00042"/>
    </source>
</evidence>
<evidence type="ECO:0000313" key="10">
    <source>
        <dbReference type="EMBL" id="CCX10164.1"/>
    </source>
</evidence>
<dbReference type="OMA" id="RNNIMAN"/>
<dbReference type="GO" id="GO:0008270">
    <property type="term" value="F:zinc ion binding"/>
    <property type="evidence" value="ECO:0007669"/>
    <property type="project" value="UniProtKB-KW"/>
</dbReference>
<dbReference type="STRING" id="1076935.U4L2M8"/>
<dbReference type="eggNOG" id="KOG1721">
    <property type="taxonomic scope" value="Eukaryota"/>
</dbReference>
<evidence type="ECO:0000256" key="3">
    <source>
        <dbReference type="ARBA" id="ARBA00022737"/>
    </source>
</evidence>
<dbReference type="PROSITE" id="PS50157">
    <property type="entry name" value="ZINC_FINGER_C2H2_2"/>
    <property type="match status" value="3"/>
</dbReference>
<proteinExistence type="predicted"/>
<evidence type="ECO:0000256" key="1">
    <source>
        <dbReference type="ARBA" id="ARBA00004123"/>
    </source>
</evidence>
<organism evidence="10 11">
    <name type="scientific">Pyronema omphalodes (strain CBS 100304)</name>
    <name type="common">Pyronema confluens</name>
    <dbReference type="NCBI Taxonomy" id="1076935"/>
    <lineage>
        <taxon>Eukaryota</taxon>
        <taxon>Fungi</taxon>
        <taxon>Dikarya</taxon>
        <taxon>Ascomycota</taxon>
        <taxon>Pezizomycotina</taxon>
        <taxon>Pezizomycetes</taxon>
        <taxon>Pezizales</taxon>
        <taxon>Pyronemataceae</taxon>
        <taxon>Pyronema</taxon>
    </lineage>
</organism>
<evidence type="ECO:0000256" key="8">
    <source>
        <dbReference type="SAM" id="MobiDB-lite"/>
    </source>
</evidence>
<dbReference type="PROSITE" id="PS00028">
    <property type="entry name" value="ZINC_FINGER_C2H2_1"/>
    <property type="match status" value="2"/>
</dbReference>
<protein>
    <submittedName>
        <fullName evidence="10">Similar to Transcriptional regulator CRZ1 acc. no. P53968</fullName>
    </submittedName>
</protein>
<feature type="region of interest" description="Disordered" evidence="8">
    <location>
        <begin position="1"/>
        <end position="26"/>
    </location>
</feature>
<dbReference type="GO" id="GO:0005634">
    <property type="term" value="C:nucleus"/>
    <property type="evidence" value="ECO:0007669"/>
    <property type="project" value="UniProtKB-SubCell"/>
</dbReference>
<feature type="region of interest" description="Disordered" evidence="8">
    <location>
        <begin position="87"/>
        <end position="117"/>
    </location>
</feature>
<feature type="compositionally biased region" description="Low complexity" evidence="8">
    <location>
        <begin position="532"/>
        <end position="548"/>
    </location>
</feature>
<keyword evidence="5" id="KW-0862">Zinc</keyword>
<dbReference type="GO" id="GO:0010468">
    <property type="term" value="P:regulation of gene expression"/>
    <property type="evidence" value="ECO:0007669"/>
    <property type="project" value="TreeGrafter"/>
</dbReference>
<feature type="region of interest" description="Disordered" evidence="8">
    <location>
        <begin position="325"/>
        <end position="393"/>
    </location>
</feature>
<feature type="compositionally biased region" description="Low complexity" evidence="8">
    <location>
        <begin position="157"/>
        <end position="173"/>
    </location>
</feature>
<dbReference type="InterPro" id="IPR050331">
    <property type="entry name" value="Zinc_finger"/>
</dbReference>
<dbReference type="SUPFAM" id="SSF57667">
    <property type="entry name" value="beta-beta-alpha zinc fingers"/>
    <property type="match status" value="2"/>
</dbReference>
<feature type="compositionally biased region" description="Polar residues" evidence="8">
    <location>
        <begin position="174"/>
        <end position="192"/>
    </location>
</feature>
<keyword evidence="11" id="KW-1185">Reference proteome</keyword>
<dbReference type="FunFam" id="3.30.160.60:FF:000446">
    <property type="entry name" value="Zinc finger protein"/>
    <property type="match status" value="1"/>
</dbReference>
<dbReference type="OrthoDB" id="8117402at2759"/>
<gene>
    <name evidence="10" type="ORF">PCON_09757</name>
</gene>
<feature type="compositionally biased region" description="Low complexity" evidence="8">
    <location>
        <begin position="228"/>
        <end position="245"/>
    </location>
</feature>
<comment type="subcellular location">
    <subcellularLocation>
        <location evidence="1">Nucleus</location>
    </subcellularLocation>
</comment>
<evidence type="ECO:0000256" key="5">
    <source>
        <dbReference type="ARBA" id="ARBA00022833"/>
    </source>
</evidence>
<dbReference type="Pfam" id="PF00096">
    <property type="entry name" value="zf-C2H2"/>
    <property type="match status" value="2"/>
</dbReference>
<feature type="compositionally biased region" description="Acidic residues" evidence="8">
    <location>
        <begin position="355"/>
        <end position="374"/>
    </location>
</feature>
<feature type="domain" description="C2H2-type" evidence="9">
    <location>
        <begin position="307"/>
        <end position="331"/>
    </location>
</feature>
<dbReference type="SMART" id="SM00355">
    <property type="entry name" value="ZnF_C2H2"/>
    <property type="match status" value="3"/>
</dbReference>
<keyword evidence="2" id="KW-0479">Metal-binding</keyword>
<evidence type="ECO:0000313" key="11">
    <source>
        <dbReference type="Proteomes" id="UP000018144"/>
    </source>
</evidence>
<feature type="compositionally biased region" description="Polar residues" evidence="8">
    <location>
        <begin position="215"/>
        <end position="227"/>
    </location>
</feature>